<feature type="compositionally biased region" description="Acidic residues" evidence="1">
    <location>
        <begin position="301"/>
        <end position="313"/>
    </location>
</feature>
<feature type="non-terminal residue" evidence="2">
    <location>
        <position position="1"/>
    </location>
</feature>
<accession>A0A9P6T5W1</accession>
<evidence type="ECO:0000313" key="2">
    <source>
        <dbReference type="EMBL" id="KAG0139794.1"/>
    </source>
</evidence>
<feature type="compositionally biased region" description="Acidic residues" evidence="1">
    <location>
        <begin position="244"/>
        <end position="262"/>
    </location>
</feature>
<sequence>LAGGAFAFMNVDQAFADNIMLLEWTYNHYVHYVMAEKYKKEQKETGKNFTSNTYLHSFKVLTDPLTLYSILQINWLQTLRFKHSVAQDWPKRYQEMLADVNAHSDDEYSTKHKAYIVRMPVFQSEKANIFMRRVDADIMMCEQVQGKQNHRRHQIRPKHPIESTWVTAPKKLPLDFYDKDWFNKLSPNLRLQMVNSENVMFLSNVNDCLLAKHHPDEKLSSKKFTEKYWDKEASGYDMDHLEVNADEEDSEEEGGEGGDSIDLENTSGGEEEEDDEDYEQDEGMEEDEEEDEEFEGKAMEGDDEELEGEEEGGDGQFEYLGGKGKGDFFVADDMMGDKYDEDDESHALRFDAWNDQ</sequence>
<evidence type="ECO:0000256" key="1">
    <source>
        <dbReference type="SAM" id="MobiDB-lite"/>
    </source>
</evidence>
<feature type="compositionally biased region" description="Acidic residues" evidence="1">
    <location>
        <begin position="269"/>
        <end position="294"/>
    </location>
</feature>
<proteinExistence type="predicted"/>
<dbReference type="EMBL" id="MU167522">
    <property type="protein sequence ID" value="KAG0139794.1"/>
    <property type="molecule type" value="Genomic_DNA"/>
</dbReference>
<name>A0A9P6T5W1_9BASI</name>
<feature type="region of interest" description="Disordered" evidence="1">
    <location>
        <begin position="238"/>
        <end position="356"/>
    </location>
</feature>
<dbReference type="AlphaFoldDB" id="A0A9P6T5W1"/>
<gene>
    <name evidence="2" type="ORF">CROQUDRAFT_54224</name>
</gene>
<dbReference type="Proteomes" id="UP000886653">
    <property type="component" value="Unassembled WGS sequence"/>
</dbReference>
<evidence type="ECO:0000313" key="3">
    <source>
        <dbReference type="Proteomes" id="UP000886653"/>
    </source>
</evidence>
<keyword evidence="3" id="KW-1185">Reference proteome</keyword>
<comment type="caution">
    <text evidence="2">The sequence shown here is derived from an EMBL/GenBank/DDBJ whole genome shotgun (WGS) entry which is preliminary data.</text>
</comment>
<protein>
    <submittedName>
        <fullName evidence="2">Uncharacterized protein</fullName>
    </submittedName>
</protein>
<organism evidence="2 3">
    <name type="scientific">Cronartium quercuum f. sp. fusiforme G11</name>
    <dbReference type="NCBI Taxonomy" id="708437"/>
    <lineage>
        <taxon>Eukaryota</taxon>
        <taxon>Fungi</taxon>
        <taxon>Dikarya</taxon>
        <taxon>Basidiomycota</taxon>
        <taxon>Pucciniomycotina</taxon>
        <taxon>Pucciniomycetes</taxon>
        <taxon>Pucciniales</taxon>
        <taxon>Coleosporiaceae</taxon>
        <taxon>Cronartium</taxon>
    </lineage>
</organism>
<dbReference type="OrthoDB" id="3056461at2759"/>
<reference evidence="2" key="1">
    <citation type="submission" date="2013-11" db="EMBL/GenBank/DDBJ databases">
        <title>Genome sequence of the fusiform rust pathogen reveals effectors for host alternation and coevolution with pine.</title>
        <authorList>
            <consortium name="DOE Joint Genome Institute"/>
            <person name="Smith K."/>
            <person name="Pendleton A."/>
            <person name="Kubisiak T."/>
            <person name="Anderson C."/>
            <person name="Salamov A."/>
            <person name="Aerts A."/>
            <person name="Riley R."/>
            <person name="Clum A."/>
            <person name="Lindquist E."/>
            <person name="Ence D."/>
            <person name="Campbell M."/>
            <person name="Kronenberg Z."/>
            <person name="Feau N."/>
            <person name="Dhillon B."/>
            <person name="Hamelin R."/>
            <person name="Burleigh J."/>
            <person name="Smith J."/>
            <person name="Yandell M."/>
            <person name="Nelson C."/>
            <person name="Grigoriev I."/>
            <person name="Davis J."/>
        </authorList>
    </citation>
    <scope>NUCLEOTIDE SEQUENCE</scope>
    <source>
        <strain evidence="2">G11</strain>
    </source>
</reference>